<evidence type="ECO:0000256" key="11">
    <source>
        <dbReference type="ARBA" id="ARBA00023052"/>
    </source>
</evidence>
<dbReference type="PROSITE" id="PS00187">
    <property type="entry name" value="TPP_ENZYMES"/>
    <property type="match status" value="1"/>
</dbReference>
<dbReference type="Proteomes" id="UP000295719">
    <property type="component" value="Unassembled WGS sequence"/>
</dbReference>
<comment type="caution">
    <text evidence="18">The sequence shown here is derived from an EMBL/GenBank/DDBJ whole genome shotgun (WGS) entry which is preliminary data.</text>
</comment>
<comment type="similarity">
    <text evidence="3 14">Belongs to the TPP enzyme family.</text>
</comment>
<protein>
    <recommendedName>
        <fullName evidence="4 14">Acetolactate synthase</fullName>
        <ecNumber evidence="4 14">2.2.1.6</ecNumber>
    </recommendedName>
</protein>
<dbReference type="PANTHER" id="PTHR18968">
    <property type="entry name" value="THIAMINE PYROPHOSPHATE ENZYMES"/>
    <property type="match status" value="1"/>
</dbReference>
<dbReference type="GO" id="GO:0003984">
    <property type="term" value="F:acetolactate synthase activity"/>
    <property type="evidence" value="ECO:0007669"/>
    <property type="project" value="UniProtKB-EC"/>
</dbReference>
<evidence type="ECO:0000313" key="18">
    <source>
        <dbReference type="EMBL" id="TCV93752.1"/>
    </source>
</evidence>
<dbReference type="SUPFAM" id="SSF52467">
    <property type="entry name" value="DHS-like NAD/FAD-binding domain"/>
    <property type="match status" value="1"/>
</dbReference>
<comment type="pathway">
    <text evidence="1 14">Amino-acid biosynthesis; L-isoleucine biosynthesis; L-isoleucine from 2-oxobutanoate: step 1/4.</text>
</comment>
<dbReference type="GO" id="GO:0009097">
    <property type="term" value="P:isoleucine biosynthetic process"/>
    <property type="evidence" value="ECO:0007669"/>
    <property type="project" value="UniProtKB-UniPathway"/>
</dbReference>
<comment type="pathway">
    <text evidence="2 14">Amino-acid biosynthesis; L-valine biosynthesis; L-valine from pyruvate: step 1/4.</text>
</comment>
<dbReference type="NCBIfam" id="TIGR00118">
    <property type="entry name" value="acolac_lg"/>
    <property type="match status" value="1"/>
</dbReference>
<name>A0A4R3YNC7_9GAMM</name>
<gene>
    <name evidence="18" type="ORF">EDC52_108139</name>
</gene>
<feature type="domain" description="Thiamine pyrophosphate enzyme N-terminal TPP-binding" evidence="17">
    <location>
        <begin position="1"/>
        <end position="115"/>
    </location>
</feature>
<keyword evidence="5 14" id="KW-0028">Amino-acid biosynthesis</keyword>
<dbReference type="InterPro" id="IPR000399">
    <property type="entry name" value="TPP-bd_CS"/>
</dbReference>
<dbReference type="PANTHER" id="PTHR18968:SF142">
    <property type="entry name" value="ACETOLACTATE SYNTHASE"/>
    <property type="match status" value="1"/>
</dbReference>
<evidence type="ECO:0000256" key="12">
    <source>
        <dbReference type="ARBA" id="ARBA00023304"/>
    </source>
</evidence>
<dbReference type="GO" id="GO:0030976">
    <property type="term" value="F:thiamine pyrophosphate binding"/>
    <property type="evidence" value="ECO:0007669"/>
    <property type="project" value="UniProtKB-UniRule"/>
</dbReference>
<evidence type="ECO:0000256" key="9">
    <source>
        <dbReference type="ARBA" id="ARBA00022827"/>
    </source>
</evidence>
<dbReference type="InterPro" id="IPR012001">
    <property type="entry name" value="Thiamin_PyroP_enz_TPP-bd_dom"/>
</dbReference>
<evidence type="ECO:0000256" key="1">
    <source>
        <dbReference type="ARBA" id="ARBA00004974"/>
    </source>
</evidence>
<dbReference type="EMBL" id="SMCR01000008">
    <property type="protein sequence ID" value="TCV93752.1"/>
    <property type="molecule type" value="Genomic_DNA"/>
</dbReference>
<dbReference type="InterPro" id="IPR029035">
    <property type="entry name" value="DHS-like_NAD/FAD-binding_dom"/>
</dbReference>
<evidence type="ECO:0000259" key="15">
    <source>
        <dbReference type="Pfam" id="PF00205"/>
    </source>
</evidence>
<evidence type="ECO:0000259" key="17">
    <source>
        <dbReference type="Pfam" id="PF02776"/>
    </source>
</evidence>
<dbReference type="CDD" id="cd07035">
    <property type="entry name" value="TPP_PYR_POX_like"/>
    <property type="match status" value="1"/>
</dbReference>
<accession>A0A4R3YNC7</accession>
<dbReference type="AlphaFoldDB" id="A0A4R3YNC7"/>
<dbReference type="InterPro" id="IPR011766">
    <property type="entry name" value="TPP_enzyme_TPP-bd"/>
</dbReference>
<evidence type="ECO:0000256" key="6">
    <source>
        <dbReference type="ARBA" id="ARBA00022630"/>
    </source>
</evidence>
<comment type="catalytic activity">
    <reaction evidence="13 14">
        <text>2 pyruvate + H(+) = (2S)-2-acetolactate + CO2</text>
        <dbReference type="Rhea" id="RHEA:25249"/>
        <dbReference type="ChEBI" id="CHEBI:15361"/>
        <dbReference type="ChEBI" id="CHEBI:15378"/>
        <dbReference type="ChEBI" id="CHEBI:16526"/>
        <dbReference type="ChEBI" id="CHEBI:58476"/>
        <dbReference type="EC" id="2.2.1.6"/>
    </reaction>
</comment>
<organism evidence="18 19">
    <name type="scientific">Biostraticola tofi</name>
    <dbReference type="NCBI Taxonomy" id="466109"/>
    <lineage>
        <taxon>Bacteria</taxon>
        <taxon>Pseudomonadati</taxon>
        <taxon>Pseudomonadota</taxon>
        <taxon>Gammaproteobacteria</taxon>
        <taxon>Enterobacterales</taxon>
        <taxon>Bruguierivoracaceae</taxon>
        <taxon>Biostraticola</taxon>
    </lineage>
</organism>
<dbReference type="UniPathway" id="UPA00047">
    <property type="reaction ID" value="UER00055"/>
</dbReference>
<dbReference type="Pfam" id="PF02775">
    <property type="entry name" value="TPP_enzyme_C"/>
    <property type="match status" value="1"/>
</dbReference>
<dbReference type="FunFam" id="3.40.50.970:FF:000016">
    <property type="entry name" value="Acetolactate synthase"/>
    <property type="match status" value="1"/>
</dbReference>
<evidence type="ECO:0000256" key="7">
    <source>
        <dbReference type="ARBA" id="ARBA00022679"/>
    </source>
</evidence>
<feature type="domain" description="Thiamine pyrophosphate enzyme central" evidence="15">
    <location>
        <begin position="186"/>
        <end position="321"/>
    </location>
</feature>
<keyword evidence="19" id="KW-1185">Reference proteome</keyword>
<dbReference type="EC" id="2.2.1.6" evidence="4 14"/>
<keyword evidence="11 14" id="KW-0786">Thiamine pyrophosphate</keyword>
<reference evidence="18 19" key="1">
    <citation type="submission" date="2019-03" db="EMBL/GenBank/DDBJ databases">
        <title>Genomic Encyclopedia of Type Strains, Phase IV (KMG-IV): sequencing the most valuable type-strain genomes for metagenomic binning, comparative biology and taxonomic classification.</title>
        <authorList>
            <person name="Goeker M."/>
        </authorList>
    </citation>
    <scope>NUCLEOTIDE SEQUENCE [LARGE SCALE GENOMIC DNA]</scope>
    <source>
        <strain evidence="18 19">DSM 19580</strain>
    </source>
</reference>
<evidence type="ECO:0000256" key="8">
    <source>
        <dbReference type="ARBA" id="ARBA00022723"/>
    </source>
</evidence>
<keyword evidence="7 14" id="KW-0808">Transferase</keyword>
<dbReference type="SUPFAM" id="SSF52518">
    <property type="entry name" value="Thiamin diphosphate-binding fold (THDP-binding)"/>
    <property type="match status" value="2"/>
</dbReference>
<dbReference type="GO" id="GO:0005948">
    <property type="term" value="C:acetolactate synthase complex"/>
    <property type="evidence" value="ECO:0007669"/>
    <property type="project" value="TreeGrafter"/>
</dbReference>
<evidence type="ECO:0000256" key="14">
    <source>
        <dbReference type="RuleBase" id="RU003591"/>
    </source>
</evidence>
<evidence type="ECO:0000256" key="3">
    <source>
        <dbReference type="ARBA" id="ARBA00007812"/>
    </source>
</evidence>
<dbReference type="NCBIfam" id="NF006524">
    <property type="entry name" value="PRK08978.1"/>
    <property type="match status" value="1"/>
</dbReference>
<dbReference type="InterPro" id="IPR039368">
    <property type="entry name" value="AHAS_TPP"/>
</dbReference>
<comment type="cofactor">
    <cofactor evidence="14">
        <name>thiamine diphosphate</name>
        <dbReference type="ChEBI" id="CHEBI:58937"/>
    </cofactor>
    <text evidence="14">Binds 1 thiamine pyrophosphate per subunit.</text>
</comment>
<dbReference type="CDD" id="cd02015">
    <property type="entry name" value="TPP_AHAS"/>
    <property type="match status" value="1"/>
</dbReference>
<dbReference type="FunFam" id="3.40.50.1220:FF:000008">
    <property type="entry name" value="Acetolactate synthase"/>
    <property type="match status" value="1"/>
</dbReference>
<keyword evidence="12 14" id="KW-0100">Branched-chain amino acid biosynthesis</keyword>
<evidence type="ECO:0000256" key="2">
    <source>
        <dbReference type="ARBA" id="ARBA00005025"/>
    </source>
</evidence>
<dbReference type="InterPro" id="IPR012000">
    <property type="entry name" value="Thiamin_PyroP_enz_cen_dom"/>
</dbReference>
<evidence type="ECO:0000256" key="13">
    <source>
        <dbReference type="ARBA" id="ARBA00048670"/>
    </source>
</evidence>
<keyword evidence="8 14" id="KW-0479">Metal-binding</keyword>
<evidence type="ECO:0000256" key="4">
    <source>
        <dbReference type="ARBA" id="ARBA00013145"/>
    </source>
</evidence>
<dbReference type="FunFam" id="3.40.50.970:FF:000007">
    <property type="entry name" value="Acetolactate synthase"/>
    <property type="match status" value="1"/>
</dbReference>
<dbReference type="GO" id="GO:0000287">
    <property type="term" value="F:magnesium ion binding"/>
    <property type="evidence" value="ECO:0007669"/>
    <property type="project" value="UniProtKB-UniRule"/>
</dbReference>
<dbReference type="Gene3D" id="3.40.50.1220">
    <property type="entry name" value="TPP-binding domain"/>
    <property type="match status" value="1"/>
</dbReference>
<dbReference type="OrthoDB" id="9785953at2"/>
<dbReference type="GO" id="GO:0009099">
    <property type="term" value="P:L-valine biosynthetic process"/>
    <property type="evidence" value="ECO:0007669"/>
    <property type="project" value="UniProtKB-UniPathway"/>
</dbReference>
<evidence type="ECO:0000313" key="19">
    <source>
        <dbReference type="Proteomes" id="UP000295719"/>
    </source>
</evidence>
<dbReference type="RefSeq" id="WP_131866562.1">
    <property type="nucleotide sequence ID" value="NZ_SMCR01000008.1"/>
</dbReference>
<feature type="domain" description="Thiamine pyrophosphate enzyme TPP-binding" evidence="16">
    <location>
        <begin position="374"/>
        <end position="522"/>
    </location>
</feature>
<dbReference type="GO" id="GO:0050660">
    <property type="term" value="F:flavin adenine dinucleotide binding"/>
    <property type="evidence" value="ECO:0007669"/>
    <property type="project" value="InterPro"/>
</dbReference>
<evidence type="ECO:0000259" key="16">
    <source>
        <dbReference type="Pfam" id="PF02775"/>
    </source>
</evidence>
<keyword evidence="10 14" id="KW-0460">Magnesium</keyword>
<keyword evidence="6" id="KW-0285">Flavoprotein</keyword>
<dbReference type="Pfam" id="PF02776">
    <property type="entry name" value="TPP_enzyme_N"/>
    <property type="match status" value="1"/>
</dbReference>
<sequence>MNGAQWVVQALRTQGVDMVFGYPGGAIMPVYDALYDGGVEHLLCRHEQGAAMAAIGYARATGKVGVCIATSGPGATNLITGLADALLDSVPVVAITGQVGSAFIGTDAFQEVDVLGLSLACTKHSFLVESLDELPAIMAEAFNIAKGGRPGPVLIDIPKDIQLAAADLVPHLATVDDPSSTFQGDISAAIELLRQAHKPMLYVGGGVGMAGAVPALREFMAITGMPAVATLKGLGAPDPDNECYLGMLGMHGNQAANLAVQSCDVLMAVGARFDDRVTGKLNTFAPHAKVIHLDIDPAELGKLRQAHVALQGALNTLLPALAQPLSINQWRSEVRALKAEYRWRYDHPGEAIYAPALLNALSSRTPEDTVITTDVGQHQMWAAQHMSFKRPENFITSSGLGTMGFGIPAAVGAQVARPEAQVICISGDGSFMMNVQELTTIKRKQLPLKIVLLDNQRLGMVRQWQQLFFDGRFSETTLSDNPDFLTLASAFDIPGQHISRKDQIDAALDTLLTHQGPYLLHVSIDENENVWPLVPPGAGNETMMEKMS</sequence>
<evidence type="ECO:0000256" key="10">
    <source>
        <dbReference type="ARBA" id="ARBA00022842"/>
    </source>
</evidence>
<dbReference type="InterPro" id="IPR029061">
    <property type="entry name" value="THDP-binding"/>
</dbReference>
<evidence type="ECO:0000256" key="5">
    <source>
        <dbReference type="ARBA" id="ARBA00022605"/>
    </source>
</evidence>
<comment type="cofactor">
    <cofactor evidence="14">
        <name>Mg(2+)</name>
        <dbReference type="ChEBI" id="CHEBI:18420"/>
    </cofactor>
    <text evidence="14">Binds 1 Mg(2+) ion per subunit.</text>
</comment>
<dbReference type="Pfam" id="PF00205">
    <property type="entry name" value="TPP_enzyme_M"/>
    <property type="match status" value="1"/>
</dbReference>
<proteinExistence type="inferred from homology"/>
<keyword evidence="9" id="KW-0274">FAD</keyword>
<dbReference type="InterPro" id="IPR012846">
    <property type="entry name" value="Acetolactate_synth_lsu"/>
</dbReference>
<dbReference type="UniPathway" id="UPA00049">
    <property type="reaction ID" value="UER00059"/>
</dbReference>
<dbReference type="InterPro" id="IPR045229">
    <property type="entry name" value="TPP_enz"/>
</dbReference>
<dbReference type="Gene3D" id="3.40.50.970">
    <property type="match status" value="2"/>
</dbReference>